<dbReference type="EMBL" id="MCGE01000052">
    <property type="protein sequence ID" value="ORZ04244.1"/>
    <property type="molecule type" value="Genomic_DNA"/>
</dbReference>
<comment type="caution">
    <text evidence="2">The sequence shown here is derived from an EMBL/GenBank/DDBJ whole genome shotgun (WGS) entry which is preliminary data.</text>
</comment>
<evidence type="ECO:0000256" key="1">
    <source>
        <dbReference type="SAM" id="SignalP"/>
    </source>
</evidence>
<name>A0A1X2HX37_9FUNG</name>
<reference evidence="2 3" key="1">
    <citation type="submission" date="2016-07" db="EMBL/GenBank/DDBJ databases">
        <title>Pervasive Adenine N6-methylation of Active Genes in Fungi.</title>
        <authorList>
            <consortium name="DOE Joint Genome Institute"/>
            <person name="Mondo S.J."/>
            <person name="Dannebaum R.O."/>
            <person name="Kuo R.C."/>
            <person name="Labutti K."/>
            <person name="Haridas S."/>
            <person name="Kuo A."/>
            <person name="Salamov A."/>
            <person name="Ahrendt S.R."/>
            <person name="Lipzen A."/>
            <person name="Sullivan W."/>
            <person name="Andreopoulos W.B."/>
            <person name="Clum A."/>
            <person name="Lindquist E."/>
            <person name="Daum C."/>
            <person name="Ramamoorthy G.K."/>
            <person name="Gryganskyi A."/>
            <person name="Culley D."/>
            <person name="Magnuson J.K."/>
            <person name="James T.Y."/>
            <person name="O'Malley M.A."/>
            <person name="Stajich J.E."/>
            <person name="Spatafora J.W."/>
            <person name="Visel A."/>
            <person name="Grigoriev I.V."/>
        </authorList>
    </citation>
    <scope>NUCLEOTIDE SEQUENCE [LARGE SCALE GENOMIC DNA]</scope>
    <source>
        <strain evidence="2 3">NRRL 1336</strain>
    </source>
</reference>
<proteinExistence type="predicted"/>
<evidence type="ECO:0000313" key="2">
    <source>
        <dbReference type="EMBL" id="ORZ04244.1"/>
    </source>
</evidence>
<dbReference type="AlphaFoldDB" id="A0A1X2HX37"/>
<keyword evidence="1" id="KW-0732">Signal</keyword>
<feature type="chain" id="PRO_5010868685" evidence="1">
    <location>
        <begin position="23"/>
        <end position="169"/>
    </location>
</feature>
<gene>
    <name evidence="2" type="ORF">BCR42DRAFT_457240</name>
</gene>
<feature type="signal peptide" evidence="1">
    <location>
        <begin position="1"/>
        <end position="22"/>
    </location>
</feature>
<accession>A0A1X2HX37</accession>
<dbReference type="OrthoDB" id="5350595at2759"/>
<dbReference type="Proteomes" id="UP000193560">
    <property type="component" value="Unassembled WGS sequence"/>
</dbReference>
<protein>
    <submittedName>
        <fullName evidence="2">Uncharacterized protein</fullName>
    </submittedName>
</protein>
<keyword evidence="3" id="KW-1185">Reference proteome</keyword>
<sequence length="169" mass="18944">MKLVTLAFALGIILTVVTPTMAAPADKATVFVTYYNAEKQEYEEGIYSTGDCMATSRSPTRKASFFRVNANKSECQYYEDASCSKKAAIPLEELDPLNDDVNLTSIPTALQNISKSFQAEELEYEGAFWCNTMLSVERTVHEPLQRLICSSYQLLARHYEELEQNSEAA</sequence>
<evidence type="ECO:0000313" key="3">
    <source>
        <dbReference type="Proteomes" id="UP000193560"/>
    </source>
</evidence>
<organism evidence="2 3">
    <name type="scientific">Absidia repens</name>
    <dbReference type="NCBI Taxonomy" id="90262"/>
    <lineage>
        <taxon>Eukaryota</taxon>
        <taxon>Fungi</taxon>
        <taxon>Fungi incertae sedis</taxon>
        <taxon>Mucoromycota</taxon>
        <taxon>Mucoromycotina</taxon>
        <taxon>Mucoromycetes</taxon>
        <taxon>Mucorales</taxon>
        <taxon>Cunninghamellaceae</taxon>
        <taxon>Absidia</taxon>
    </lineage>
</organism>